<feature type="signal peptide" evidence="1">
    <location>
        <begin position="1"/>
        <end position="22"/>
    </location>
</feature>
<comment type="caution">
    <text evidence="2">The sequence shown here is derived from an EMBL/GenBank/DDBJ whole genome shotgun (WGS) entry which is preliminary data.</text>
</comment>
<gene>
    <name evidence="2" type="ORF">DM01DRAFT_1344215</name>
</gene>
<sequence>MKLAYFLSALVVGLVGAQLASGYVPCVANTLGGMAACLNTPYDCVGGYCQPPRPGHECVAKGEVPNPNSGPKKCCYGFPTIAGKPCEPPVFELPEPDPDYGKTGSKCGSILDCFGTWDYCIAGICQPKQPGRDCVAEVHLE</sequence>
<evidence type="ECO:0000313" key="3">
    <source>
        <dbReference type="Proteomes" id="UP000242146"/>
    </source>
</evidence>
<accession>A0A1X2GMK9</accession>
<reference evidence="2 3" key="1">
    <citation type="submission" date="2016-07" db="EMBL/GenBank/DDBJ databases">
        <title>Pervasive Adenine N6-methylation of Active Genes in Fungi.</title>
        <authorList>
            <consortium name="DOE Joint Genome Institute"/>
            <person name="Mondo S.J."/>
            <person name="Dannebaum R.O."/>
            <person name="Kuo R.C."/>
            <person name="Labutti K."/>
            <person name="Haridas S."/>
            <person name="Kuo A."/>
            <person name="Salamov A."/>
            <person name="Ahrendt S.R."/>
            <person name="Lipzen A."/>
            <person name="Sullivan W."/>
            <person name="Andreopoulos W.B."/>
            <person name="Clum A."/>
            <person name="Lindquist E."/>
            <person name="Daum C."/>
            <person name="Ramamoorthy G.K."/>
            <person name="Gryganskyi A."/>
            <person name="Culley D."/>
            <person name="Magnuson J.K."/>
            <person name="James T.Y."/>
            <person name="O'Malley M.A."/>
            <person name="Stajich J.E."/>
            <person name="Spatafora J.W."/>
            <person name="Visel A."/>
            <person name="Grigoriev I.V."/>
        </authorList>
    </citation>
    <scope>NUCLEOTIDE SEQUENCE [LARGE SCALE GENOMIC DNA]</scope>
    <source>
        <strain evidence="2 3">NRRL 3301</strain>
    </source>
</reference>
<feature type="chain" id="PRO_5012597707" evidence="1">
    <location>
        <begin position="23"/>
        <end position="141"/>
    </location>
</feature>
<keyword evidence="1" id="KW-0732">Signal</keyword>
<dbReference type="OrthoDB" id="10477045at2759"/>
<keyword evidence="3" id="KW-1185">Reference proteome</keyword>
<evidence type="ECO:0000256" key="1">
    <source>
        <dbReference type="SAM" id="SignalP"/>
    </source>
</evidence>
<proteinExistence type="predicted"/>
<name>A0A1X2GMK9_9FUNG</name>
<dbReference type="AlphaFoldDB" id="A0A1X2GMK9"/>
<dbReference type="EMBL" id="MCGT01000008">
    <property type="protein sequence ID" value="ORX57373.1"/>
    <property type="molecule type" value="Genomic_DNA"/>
</dbReference>
<evidence type="ECO:0000313" key="2">
    <source>
        <dbReference type="EMBL" id="ORX57373.1"/>
    </source>
</evidence>
<protein>
    <submittedName>
        <fullName evidence="2">Uncharacterized protein</fullName>
    </submittedName>
</protein>
<organism evidence="2 3">
    <name type="scientific">Hesseltinella vesiculosa</name>
    <dbReference type="NCBI Taxonomy" id="101127"/>
    <lineage>
        <taxon>Eukaryota</taxon>
        <taxon>Fungi</taxon>
        <taxon>Fungi incertae sedis</taxon>
        <taxon>Mucoromycota</taxon>
        <taxon>Mucoromycotina</taxon>
        <taxon>Mucoromycetes</taxon>
        <taxon>Mucorales</taxon>
        <taxon>Cunninghamellaceae</taxon>
        <taxon>Hesseltinella</taxon>
    </lineage>
</organism>
<dbReference type="Proteomes" id="UP000242146">
    <property type="component" value="Unassembled WGS sequence"/>
</dbReference>